<feature type="domain" description="Enolase C-terminal TIM barrel" evidence="8">
    <location>
        <begin position="5"/>
        <end position="158"/>
    </location>
</feature>
<keyword evidence="5" id="KW-0460">Magnesium</keyword>
<evidence type="ECO:0000256" key="2">
    <source>
        <dbReference type="ARBA" id="ARBA00005031"/>
    </source>
</evidence>
<proteinExistence type="inferred from homology"/>
<comment type="caution">
    <text evidence="9">The sequence shown here is derived from an EMBL/GenBank/DDBJ whole genome shotgun (WGS) entry which is preliminary data.</text>
</comment>
<dbReference type="InterPro" id="IPR036849">
    <property type="entry name" value="Enolase-like_C_sf"/>
</dbReference>
<dbReference type="InterPro" id="IPR020810">
    <property type="entry name" value="Enolase_C"/>
</dbReference>
<gene>
    <name evidence="9" type="ORF">S01H4_59536</name>
</gene>
<evidence type="ECO:0000256" key="3">
    <source>
        <dbReference type="ARBA" id="ARBA00009604"/>
    </source>
</evidence>
<dbReference type="UniPathway" id="UPA00109">
    <property type="reaction ID" value="UER00187"/>
</dbReference>
<comment type="cofactor">
    <cofactor evidence="1">
        <name>Mg(2+)</name>
        <dbReference type="ChEBI" id="CHEBI:18420"/>
    </cofactor>
</comment>
<dbReference type="InterPro" id="IPR000941">
    <property type="entry name" value="Enolase"/>
</dbReference>
<dbReference type="InterPro" id="IPR020809">
    <property type="entry name" value="Enolase_CS"/>
</dbReference>
<evidence type="ECO:0000256" key="6">
    <source>
        <dbReference type="ARBA" id="ARBA00023152"/>
    </source>
</evidence>
<name>X1CN44_9ZZZZ</name>
<dbReference type="PROSITE" id="PS00164">
    <property type="entry name" value="ENOLASE"/>
    <property type="match status" value="1"/>
</dbReference>
<comment type="similarity">
    <text evidence="3">Belongs to the enolase family.</text>
</comment>
<evidence type="ECO:0000256" key="5">
    <source>
        <dbReference type="ARBA" id="ARBA00022842"/>
    </source>
</evidence>
<protein>
    <recommendedName>
        <fullName evidence="4">phosphopyruvate hydratase</fullName>
        <ecNumber evidence="4">4.2.1.11</ecNumber>
    </recommendedName>
</protein>
<dbReference type="SUPFAM" id="SSF51604">
    <property type="entry name" value="Enolase C-terminal domain-like"/>
    <property type="match status" value="1"/>
</dbReference>
<dbReference type="GO" id="GO:0000287">
    <property type="term" value="F:magnesium ion binding"/>
    <property type="evidence" value="ECO:0007669"/>
    <property type="project" value="InterPro"/>
</dbReference>
<dbReference type="SMART" id="SM01192">
    <property type="entry name" value="Enolase_C"/>
    <property type="match status" value="1"/>
</dbReference>
<evidence type="ECO:0000259" key="8">
    <source>
        <dbReference type="SMART" id="SM01192"/>
    </source>
</evidence>
<dbReference type="GO" id="GO:0000015">
    <property type="term" value="C:phosphopyruvate hydratase complex"/>
    <property type="evidence" value="ECO:0007669"/>
    <property type="project" value="InterPro"/>
</dbReference>
<comment type="pathway">
    <text evidence="2">Carbohydrate degradation; glycolysis; pyruvate from D-glyceraldehyde 3-phosphate: step 4/5.</text>
</comment>
<dbReference type="AlphaFoldDB" id="X1CN44"/>
<dbReference type="PANTHER" id="PTHR11902">
    <property type="entry name" value="ENOLASE"/>
    <property type="match status" value="1"/>
</dbReference>
<dbReference type="PANTHER" id="PTHR11902:SF1">
    <property type="entry name" value="ENOLASE"/>
    <property type="match status" value="1"/>
</dbReference>
<evidence type="ECO:0000256" key="4">
    <source>
        <dbReference type="ARBA" id="ARBA00012058"/>
    </source>
</evidence>
<keyword evidence="7" id="KW-0456">Lyase</keyword>
<keyword evidence="6" id="KW-0324">Glycolysis</keyword>
<dbReference type="Gene3D" id="3.20.20.120">
    <property type="entry name" value="Enolase-like C-terminal domain"/>
    <property type="match status" value="1"/>
</dbReference>
<organism evidence="9">
    <name type="scientific">marine sediment metagenome</name>
    <dbReference type="NCBI Taxonomy" id="412755"/>
    <lineage>
        <taxon>unclassified sequences</taxon>
        <taxon>metagenomes</taxon>
        <taxon>ecological metagenomes</taxon>
    </lineage>
</organism>
<dbReference type="GO" id="GO:0006096">
    <property type="term" value="P:glycolytic process"/>
    <property type="evidence" value="ECO:0007669"/>
    <property type="project" value="UniProtKB-UniPathway"/>
</dbReference>
<dbReference type="EMBL" id="BART01034930">
    <property type="protein sequence ID" value="GAH09197.1"/>
    <property type="molecule type" value="Genomic_DNA"/>
</dbReference>
<evidence type="ECO:0000256" key="1">
    <source>
        <dbReference type="ARBA" id="ARBA00001946"/>
    </source>
</evidence>
<dbReference type="GO" id="GO:0004634">
    <property type="term" value="F:phosphopyruvate hydratase activity"/>
    <property type="evidence" value="ECO:0007669"/>
    <property type="project" value="UniProtKB-EC"/>
</dbReference>
<accession>X1CN44</accession>
<evidence type="ECO:0000313" key="9">
    <source>
        <dbReference type="EMBL" id="GAH09197.1"/>
    </source>
</evidence>
<sequence length="160" mass="17451">MEESNSLQSAGILSPAFIITISPGTISFDGIVFSKPSLKTVAVGDDLFVTNTHRLKIGIEKKSANSILIKINQIGTLTETIDAIRLAKKNNYTTVISHRSGETEDTTIAHLAVATNSQQIKAGAPSRTDRIAKYNELLRIEEELGKSARFIGKKTFSKFE</sequence>
<reference evidence="9" key="1">
    <citation type="journal article" date="2014" name="Front. Microbiol.">
        <title>High frequency of phylogenetically diverse reductive dehalogenase-homologous genes in deep subseafloor sedimentary metagenomes.</title>
        <authorList>
            <person name="Kawai M."/>
            <person name="Futagami T."/>
            <person name="Toyoda A."/>
            <person name="Takaki Y."/>
            <person name="Nishi S."/>
            <person name="Hori S."/>
            <person name="Arai W."/>
            <person name="Tsubouchi T."/>
            <person name="Morono Y."/>
            <person name="Uchiyama I."/>
            <person name="Ito T."/>
            <person name="Fujiyama A."/>
            <person name="Inagaki F."/>
            <person name="Takami H."/>
        </authorList>
    </citation>
    <scope>NUCLEOTIDE SEQUENCE</scope>
    <source>
        <strain evidence="9">Expedition CK06-06</strain>
    </source>
</reference>
<evidence type="ECO:0000256" key="7">
    <source>
        <dbReference type="ARBA" id="ARBA00023239"/>
    </source>
</evidence>
<dbReference type="PRINTS" id="PR00148">
    <property type="entry name" value="ENOLASE"/>
</dbReference>
<dbReference type="EC" id="4.2.1.11" evidence="4"/>
<dbReference type="Pfam" id="PF00113">
    <property type="entry name" value="Enolase_C"/>
    <property type="match status" value="1"/>
</dbReference>